<proteinExistence type="predicted"/>
<keyword evidence="1" id="KW-0547">Nucleotide-binding</keyword>
<feature type="domain" description="AMP-dependent synthetase/ligase" evidence="3">
    <location>
        <begin position="60"/>
        <end position="421"/>
    </location>
</feature>
<organism evidence="4 5">
    <name type="scientific">Pseudopedobacter saltans</name>
    <dbReference type="NCBI Taxonomy" id="151895"/>
    <lineage>
        <taxon>Bacteria</taxon>
        <taxon>Pseudomonadati</taxon>
        <taxon>Bacteroidota</taxon>
        <taxon>Sphingobacteriia</taxon>
        <taxon>Sphingobacteriales</taxon>
        <taxon>Sphingobacteriaceae</taxon>
        <taxon>Pseudopedobacter</taxon>
    </lineage>
</organism>
<accession>A0A2W5F5R6</accession>
<evidence type="ECO:0000313" key="4">
    <source>
        <dbReference type="EMBL" id="PZP50113.1"/>
    </source>
</evidence>
<dbReference type="CDD" id="cd05907">
    <property type="entry name" value="VL_LC_FACS_like"/>
    <property type="match status" value="1"/>
</dbReference>
<dbReference type="InterPro" id="IPR042099">
    <property type="entry name" value="ANL_N_sf"/>
</dbReference>
<protein>
    <submittedName>
        <fullName evidence="4">Long-chain fatty acid--CoA ligase</fullName>
    </submittedName>
</protein>
<evidence type="ECO:0000259" key="3">
    <source>
        <dbReference type="Pfam" id="PF00501"/>
    </source>
</evidence>
<sequence>MNRLFDVLMPGNIEKLPEELLRYKKDEEWTYYSPQKTRDLAFGLASYFIDKDFNTGKTAEEKSKIGLICFSRPNWLVVDIATQLSGALLVPLYPNITSNEIVHIFNETEIKICFVGNMELYNLLISLQSDIPTLKEIYVFDDPNPENNWENVVKPFTPELEKAVLENSKLVEEDDIATIIYTSGTTGMPKGVMLTHKNILSNVKMCSDQAVSKIPFTRKRSLSFLPLNHIFEKTLMYLYLYNQFSVSFAENIEKVAQNLQEVQPNVFCTVPRLLEKVYEKILQKGQSLSGWKKNLFFWSIKLANQYEISGNKSFLYKLKLAIADKLIYSKWRAALGGNVQAIVVGGAACQQRLIKIFGAAKIVILEGYGLTETSPVISVNRYAAEDRRLGTVGRILDGVQVKFLEDGEILCKGDSIMQGYFKRPKETAEALTDGWFHTGDIGIMEDGFLKITDRKKEFLKTSGGKYVSPQPIENKLKENYLVEQIMLVGDGQKFVSALIVPNFPSLKEWAQKHGVSFKDNNDLIKSPKIVEQFQTIIDKYNPEFNHVEQIKKFTLIPDEWTVESGDLTPSVKMKRKVITKKYATEIDAFYSQETANV</sequence>
<keyword evidence="2" id="KW-0067">ATP-binding</keyword>
<name>A0A2W5F5R6_9SPHI</name>
<comment type="caution">
    <text evidence="4">The sequence shown here is derived from an EMBL/GenBank/DDBJ whole genome shotgun (WGS) entry which is preliminary data.</text>
</comment>
<dbReference type="AlphaFoldDB" id="A0A2W5F5R6"/>
<keyword evidence="4" id="KW-0436">Ligase</keyword>
<dbReference type="PRINTS" id="PR00154">
    <property type="entry name" value="AMPBINDING"/>
</dbReference>
<dbReference type="Pfam" id="PF00501">
    <property type="entry name" value="AMP-binding"/>
    <property type="match status" value="1"/>
</dbReference>
<reference evidence="4 5" key="1">
    <citation type="submission" date="2017-11" db="EMBL/GenBank/DDBJ databases">
        <title>Infants hospitalized years apart are colonized by the same room-sourced microbial strains.</title>
        <authorList>
            <person name="Brooks B."/>
            <person name="Olm M.R."/>
            <person name="Firek B.A."/>
            <person name="Baker R."/>
            <person name="Thomas B.C."/>
            <person name="Morowitz M.J."/>
            <person name="Banfield J.F."/>
        </authorList>
    </citation>
    <scope>NUCLEOTIDE SEQUENCE [LARGE SCALE GENOMIC DNA]</scope>
    <source>
        <strain evidence="4">S2_009_000_R2_76</strain>
    </source>
</reference>
<evidence type="ECO:0000313" key="5">
    <source>
        <dbReference type="Proteomes" id="UP000249645"/>
    </source>
</evidence>
<dbReference type="GO" id="GO:0016020">
    <property type="term" value="C:membrane"/>
    <property type="evidence" value="ECO:0007669"/>
    <property type="project" value="TreeGrafter"/>
</dbReference>
<dbReference type="PANTHER" id="PTHR43272:SF33">
    <property type="entry name" value="AMP-BINDING DOMAIN-CONTAINING PROTEIN-RELATED"/>
    <property type="match status" value="1"/>
</dbReference>
<dbReference type="PANTHER" id="PTHR43272">
    <property type="entry name" value="LONG-CHAIN-FATTY-ACID--COA LIGASE"/>
    <property type="match status" value="1"/>
</dbReference>
<gene>
    <name evidence="4" type="ORF">DI598_06345</name>
</gene>
<dbReference type="PROSITE" id="PS00455">
    <property type="entry name" value="AMP_BINDING"/>
    <property type="match status" value="1"/>
</dbReference>
<dbReference type="GO" id="GO:0004467">
    <property type="term" value="F:long-chain fatty acid-CoA ligase activity"/>
    <property type="evidence" value="ECO:0007669"/>
    <property type="project" value="TreeGrafter"/>
</dbReference>
<dbReference type="EMBL" id="QFOI01000081">
    <property type="protein sequence ID" value="PZP50113.1"/>
    <property type="molecule type" value="Genomic_DNA"/>
</dbReference>
<dbReference type="SUPFAM" id="SSF56801">
    <property type="entry name" value="Acetyl-CoA synthetase-like"/>
    <property type="match status" value="1"/>
</dbReference>
<dbReference type="InterPro" id="IPR020459">
    <property type="entry name" value="AMP-binding"/>
</dbReference>
<dbReference type="Gene3D" id="3.40.50.12780">
    <property type="entry name" value="N-terminal domain of ligase-like"/>
    <property type="match status" value="1"/>
</dbReference>
<dbReference type="Pfam" id="PF23562">
    <property type="entry name" value="AMP-binding_C_3"/>
    <property type="match status" value="1"/>
</dbReference>
<dbReference type="InterPro" id="IPR020845">
    <property type="entry name" value="AMP-binding_CS"/>
</dbReference>
<evidence type="ECO:0000256" key="2">
    <source>
        <dbReference type="ARBA" id="ARBA00022840"/>
    </source>
</evidence>
<dbReference type="InterPro" id="IPR000873">
    <property type="entry name" value="AMP-dep_synth/lig_dom"/>
</dbReference>
<dbReference type="GO" id="GO:0005524">
    <property type="term" value="F:ATP binding"/>
    <property type="evidence" value="ECO:0007669"/>
    <property type="project" value="UniProtKB-KW"/>
</dbReference>
<evidence type="ECO:0000256" key="1">
    <source>
        <dbReference type="ARBA" id="ARBA00022741"/>
    </source>
</evidence>
<dbReference type="Proteomes" id="UP000249645">
    <property type="component" value="Unassembled WGS sequence"/>
</dbReference>